<comment type="caution">
    <text evidence="2">The sequence shown here is derived from an EMBL/GenBank/DDBJ whole genome shotgun (WGS) entry which is preliminary data.</text>
</comment>
<keyword evidence="3" id="KW-1185">Reference proteome</keyword>
<dbReference type="AlphaFoldDB" id="A0A8H4RNU1"/>
<dbReference type="Proteomes" id="UP000566819">
    <property type="component" value="Unassembled WGS sequence"/>
</dbReference>
<evidence type="ECO:0000256" key="1">
    <source>
        <dbReference type="SAM" id="MobiDB-lite"/>
    </source>
</evidence>
<evidence type="ECO:0000313" key="2">
    <source>
        <dbReference type="EMBL" id="KAF4632963.1"/>
    </source>
</evidence>
<feature type="region of interest" description="Disordered" evidence="1">
    <location>
        <begin position="185"/>
        <end position="283"/>
    </location>
</feature>
<dbReference type="EMBL" id="JAAMPI010000302">
    <property type="protein sequence ID" value="KAF4632963.1"/>
    <property type="molecule type" value="Genomic_DNA"/>
</dbReference>
<protein>
    <submittedName>
        <fullName evidence="2">Uncharacterized protein</fullName>
    </submittedName>
</protein>
<name>A0A8H4RNU1_9HELO</name>
<feature type="region of interest" description="Disordered" evidence="1">
    <location>
        <begin position="1"/>
        <end position="33"/>
    </location>
</feature>
<feature type="region of interest" description="Disordered" evidence="1">
    <location>
        <begin position="547"/>
        <end position="586"/>
    </location>
</feature>
<gene>
    <name evidence="2" type="ORF">G7Y89_g5167</name>
</gene>
<feature type="compositionally biased region" description="Basic and acidic residues" evidence="1">
    <location>
        <begin position="216"/>
        <end position="232"/>
    </location>
</feature>
<reference evidence="2 3" key="1">
    <citation type="submission" date="2020-03" db="EMBL/GenBank/DDBJ databases">
        <title>Draft Genome Sequence of Cudoniella acicularis.</title>
        <authorList>
            <person name="Buettner E."/>
            <person name="Kellner H."/>
        </authorList>
    </citation>
    <scope>NUCLEOTIDE SEQUENCE [LARGE SCALE GENOMIC DNA]</scope>
    <source>
        <strain evidence="2 3">DSM 108380</strain>
    </source>
</reference>
<feature type="compositionally biased region" description="Polar residues" evidence="1">
    <location>
        <begin position="258"/>
        <end position="281"/>
    </location>
</feature>
<dbReference type="OrthoDB" id="3550918at2759"/>
<proteinExistence type="predicted"/>
<feature type="compositionally biased region" description="Polar residues" evidence="1">
    <location>
        <begin position="571"/>
        <end position="586"/>
    </location>
</feature>
<accession>A0A8H4RNU1</accession>
<evidence type="ECO:0000313" key="3">
    <source>
        <dbReference type="Proteomes" id="UP000566819"/>
    </source>
</evidence>
<feature type="compositionally biased region" description="Polar residues" evidence="1">
    <location>
        <begin position="1"/>
        <end position="10"/>
    </location>
</feature>
<organism evidence="2 3">
    <name type="scientific">Cudoniella acicularis</name>
    <dbReference type="NCBI Taxonomy" id="354080"/>
    <lineage>
        <taxon>Eukaryota</taxon>
        <taxon>Fungi</taxon>
        <taxon>Dikarya</taxon>
        <taxon>Ascomycota</taxon>
        <taxon>Pezizomycotina</taxon>
        <taxon>Leotiomycetes</taxon>
        <taxon>Helotiales</taxon>
        <taxon>Tricladiaceae</taxon>
        <taxon>Cudoniella</taxon>
    </lineage>
</organism>
<sequence>MSYVPFQNSRPWGLRVPGRPPTPSEGAAQGSAETVHVRERNLLRVRTHVDQFDLACHPFCNQIALIDKAILDIKAVRDRYTRASRVLNRATGHSTQDITNGQANGYANGDTNGQMNGVNGHHSDATDELNLVNKDPFDDFRDFPADPSMISTITLESGTYEQVPSRFATIHNMVSIYAQPNKSDIPGELHPGVNSDTRFGTNARGPFETIPRQTRRQMEQHQQRESRQHDSHQPTQGAVEPAPRRRNRRGGQRANRSEAIQNGNSSRRNSEPMNSMQNGNTEPPVRNIMLEQEVLIQAQAAQIRQLHINQQRGPNGPIPQAPRNFAMQPTAYANHGTQEVPIGGYDDSSPYAHPLQQGIEERANQVYAQMLDELNNESRARGENFLRGDLINGEPIVQVVPPSPFPVFNGHNGNGLAAFTPLGENGQIIGQEFTLQPPLQQPQPQGPVPSFLVRPSFLYRPNSYPPPGFPPGFATSPSSRIQSPTSSQFSGLGNPILPVINSNRAASGSVPARGDGLIFGQVPGTISREPSPNTQLNRALAAGRRRLYEQSRASSPGGASNRLVIARLNPPQRSASSSESRLENLQ</sequence>